<evidence type="ECO:0000313" key="1">
    <source>
        <dbReference type="EMBL" id="MBR0666858.1"/>
    </source>
</evidence>
<proteinExistence type="predicted"/>
<organism evidence="1 2">
    <name type="scientific">Plastoroseomonas hellenica</name>
    <dbReference type="NCBI Taxonomy" id="2687306"/>
    <lineage>
        <taxon>Bacteria</taxon>
        <taxon>Pseudomonadati</taxon>
        <taxon>Pseudomonadota</taxon>
        <taxon>Alphaproteobacteria</taxon>
        <taxon>Acetobacterales</taxon>
        <taxon>Acetobacteraceae</taxon>
        <taxon>Plastoroseomonas</taxon>
    </lineage>
</organism>
<dbReference type="RefSeq" id="WP_211854638.1">
    <property type="nucleotide sequence ID" value="NZ_JAAGBB010000027.1"/>
</dbReference>
<dbReference type="Proteomes" id="UP001196870">
    <property type="component" value="Unassembled WGS sequence"/>
</dbReference>
<reference evidence="2" key="1">
    <citation type="journal article" date="2021" name="Syst. Appl. Microbiol.">
        <title>Roseomonas hellenica sp. nov., isolated from roots of wild-growing Alkanna tinctoria.</title>
        <authorList>
            <person name="Rat A."/>
            <person name="Naranjo H.D."/>
            <person name="Lebbe L."/>
            <person name="Cnockaert M."/>
            <person name="Krigas N."/>
            <person name="Grigoriadou K."/>
            <person name="Maloupa E."/>
            <person name="Willems A."/>
        </authorList>
    </citation>
    <scope>NUCLEOTIDE SEQUENCE [LARGE SCALE GENOMIC DNA]</scope>
    <source>
        <strain evidence="2">LMG 31523</strain>
    </source>
</reference>
<comment type="caution">
    <text evidence="1">The sequence shown here is derived from an EMBL/GenBank/DDBJ whole genome shotgun (WGS) entry which is preliminary data.</text>
</comment>
<accession>A0ABS5F2N0</accession>
<evidence type="ECO:0000313" key="2">
    <source>
        <dbReference type="Proteomes" id="UP001196870"/>
    </source>
</evidence>
<protein>
    <submittedName>
        <fullName evidence="1">Uncharacterized protein</fullName>
    </submittedName>
</protein>
<dbReference type="EMBL" id="JAAGBB010000027">
    <property type="protein sequence ID" value="MBR0666858.1"/>
    <property type="molecule type" value="Genomic_DNA"/>
</dbReference>
<gene>
    <name evidence="1" type="ORF">GXW71_21030</name>
</gene>
<name>A0ABS5F2N0_9PROT</name>
<sequence>MRQSRPITESGHLIGVAASDDREWFLIAIDPRIEDLHGARFRDAQDAERMARRIYARETGQSIGAELPR</sequence>
<keyword evidence="2" id="KW-1185">Reference proteome</keyword>